<evidence type="ECO:0008006" key="4">
    <source>
        <dbReference type="Google" id="ProtNLM"/>
    </source>
</evidence>
<proteinExistence type="predicted"/>
<name>A0ABX4HWH8_9GAMM</name>
<protein>
    <recommendedName>
        <fullName evidence="4">DUF2007 domain-containing protein</fullName>
    </recommendedName>
</protein>
<evidence type="ECO:0000313" key="3">
    <source>
        <dbReference type="Proteomes" id="UP000218427"/>
    </source>
</evidence>
<feature type="region of interest" description="Disordered" evidence="1">
    <location>
        <begin position="74"/>
        <end position="100"/>
    </location>
</feature>
<evidence type="ECO:0000313" key="2">
    <source>
        <dbReference type="EMBL" id="PCO04376.1"/>
    </source>
</evidence>
<accession>A0ABX4HWH8</accession>
<organism evidence="2 3">
    <name type="scientific">Microbulbifer flavimaris</name>
    <dbReference type="NCBI Taxonomy" id="1781068"/>
    <lineage>
        <taxon>Bacteria</taxon>
        <taxon>Pseudomonadati</taxon>
        <taxon>Pseudomonadota</taxon>
        <taxon>Gammaproteobacteria</taxon>
        <taxon>Cellvibrionales</taxon>
        <taxon>Microbulbiferaceae</taxon>
        <taxon>Microbulbifer</taxon>
    </lineage>
</organism>
<gene>
    <name evidence="2" type="ORF">AWR36_012990</name>
</gene>
<dbReference type="Proteomes" id="UP000218427">
    <property type="component" value="Unassembled WGS sequence"/>
</dbReference>
<dbReference type="RefSeq" id="WP_067085670.1">
    <property type="nucleotide sequence ID" value="NZ_LRFG02000005.1"/>
</dbReference>
<evidence type="ECO:0000256" key="1">
    <source>
        <dbReference type="SAM" id="MobiDB-lite"/>
    </source>
</evidence>
<comment type="caution">
    <text evidence="2">The sequence shown here is derived from an EMBL/GenBank/DDBJ whole genome shotgun (WGS) entry which is preliminary data.</text>
</comment>
<keyword evidence="3" id="KW-1185">Reference proteome</keyword>
<reference evidence="2" key="1">
    <citation type="submission" date="2017-08" db="EMBL/GenBank/DDBJ databases">
        <title>Microbulbifer marisrubri sp. nov., a halophilic alphaproteobacterium isolated from marine sediment of the Yellow Sea, China.</title>
        <authorList>
            <person name="Zhang G."/>
            <person name="Xiong Q."/>
        </authorList>
    </citation>
    <scope>NUCLEOTIDE SEQUENCE [LARGE SCALE GENOMIC DNA]</scope>
    <source>
        <strain evidence="2">WRN-8</strain>
    </source>
</reference>
<dbReference type="EMBL" id="LRFG02000005">
    <property type="protein sequence ID" value="PCO04376.1"/>
    <property type="molecule type" value="Genomic_DNA"/>
</dbReference>
<sequence length="100" mass="10927">MAHRLYIASDQLMVFHLHNVLENAGISALTQKAAVDVPQEEGAPLAWYSELWVLHDGQLAAARRLLEQFLASETPDDSSDLTSLSKRPPCPPSAFSAEIA</sequence>